<reference evidence="1 2" key="1">
    <citation type="submission" date="2020-03" db="EMBL/GenBank/DDBJ databases">
        <authorList>
            <person name="Wang L."/>
            <person name="He N."/>
            <person name="Li Y."/>
            <person name="Fang Y."/>
            <person name="Zhang F."/>
        </authorList>
    </citation>
    <scope>NUCLEOTIDE SEQUENCE [LARGE SCALE GENOMIC DNA]</scope>
    <source>
        <strain evidence="1 2">36D10-4-7</strain>
    </source>
</reference>
<proteinExistence type="predicted"/>
<dbReference type="PANTHER" id="PTHR36931:SF1">
    <property type="entry name" value="UPF0153 PROTEIN YEIW"/>
    <property type="match status" value="1"/>
</dbReference>
<name>A0ABX1CMS5_9SPHN</name>
<organism evidence="1 2">
    <name type="scientific">Sphingomonas corticis</name>
    <dbReference type="NCBI Taxonomy" id="2722791"/>
    <lineage>
        <taxon>Bacteria</taxon>
        <taxon>Pseudomonadati</taxon>
        <taxon>Pseudomonadota</taxon>
        <taxon>Alphaproteobacteria</taxon>
        <taxon>Sphingomonadales</taxon>
        <taxon>Sphingomonadaceae</taxon>
        <taxon>Sphingomonas</taxon>
    </lineage>
</organism>
<gene>
    <name evidence="1" type="ORF">HBH26_11670</name>
</gene>
<dbReference type="PANTHER" id="PTHR36931">
    <property type="entry name" value="UPF0153 PROTEIN YEIW"/>
    <property type="match status" value="1"/>
</dbReference>
<keyword evidence="2" id="KW-1185">Reference proteome</keyword>
<dbReference type="InterPro" id="IPR052572">
    <property type="entry name" value="UPF0153_domain"/>
</dbReference>
<protein>
    <submittedName>
        <fullName evidence="1">YkgJ family cysteine cluster protein</fullName>
    </submittedName>
</protein>
<accession>A0ABX1CMS5</accession>
<evidence type="ECO:0000313" key="1">
    <source>
        <dbReference type="EMBL" id="NJR79243.1"/>
    </source>
</evidence>
<dbReference type="Proteomes" id="UP000732399">
    <property type="component" value="Unassembled WGS sequence"/>
</dbReference>
<evidence type="ECO:0000313" key="2">
    <source>
        <dbReference type="Proteomes" id="UP000732399"/>
    </source>
</evidence>
<dbReference type="EMBL" id="JAAVJH010000006">
    <property type="protein sequence ID" value="NJR79243.1"/>
    <property type="molecule type" value="Genomic_DNA"/>
</dbReference>
<comment type="caution">
    <text evidence="1">The sequence shown here is derived from an EMBL/GenBank/DDBJ whole genome shotgun (WGS) entry which is preliminary data.</text>
</comment>
<sequence length="191" mass="20262">MKAGTDVERSLLGPLLEGRGCGECTICCTTLKVDTPDFRKPAGTPCVHVGAGGCAIHAVRPHICRTWYCGWRRVAALPEAARPDRSGLLVSVSFVREPRNCLEGVSINVRLLAGSTAIEDGTAAAVLDALCARLIPVWFSDGSSKMLMHPANDVAQHVIAGTEPPARLAAEVNAWRARYAMFVPAEGRGSA</sequence>